<reference evidence="5" key="2">
    <citation type="submission" date="2025-09" db="UniProtKB">
        <authorList>
            <consortium name="Ensembl"/>
        </authorList>
    </citation>
    <scope>IDENTIFICATION</scope>
</reference>
<feature type="domain" description="Galectin" evidence="4">
    <location>
        <begin position="1"/>
        <end position="102"/>
    </location>
</feature>
<accession>A0A8C7E794</accession>
<evidence type="ECO:0000256" key="1">
    <source>
        <dbReference type="ARBA" id="ARBA00022734"/>
    </source>
</evidence>
<dbReference type="InterPro" id="IPR013320">
    <property type="entry name" value="ConA-like_dom_sf"/>
</dbReference>
<sequence length="102" mass="12213">KPNVTFIIIRGCIPYNACRSYSPPSKTVVRNSFLKGSWGSEERDLPFNPFQYEQYFELLIHCDQYRFIVYANDEYFFSYAHRYIHFPQIKILEIIGDILSSW</sequence>
<organism evidence="5 6">
    <name type="scientific">Naja naja</name>
    <name type="common">Indian cobra</name>
    <dbReference type="NCBI Taxonomy" id="35670"/>
    <lineage>
        <taxon>Eukaryota</taxon>
        <taxon>Metazoa</taxon>
        <taxon>Chordata</taxon>
        <taxon>Craniata</taxon>
        <taxon>Vertebrata</taxon>
        <taxon>Euteleostomi</taxon>
        <taxon>Lepidosauria</taxon>
        <taxon>Squamata</taxon>
        <taxon>Bifurcata</taxon>
        <taxon>Unidentata</taxon>
        <taxon>Episquamata</taxon>
        <taxon>Toxicofera</taxon>
        <taxon>Serpentes</taxon>
        <taxon>Colubroidea</taxon>
        <taxon>Elapidae</taxon>
        <taxon>Elapinae</taxon>
        <taxon>Naja</taxon>
    </lineage>
</organism>
<evidence type="ECO:0000256" key="2">
    <source>
        <dbReference type="ARBA" id="ARBA00022737"/>
    </source>
</evidence>
<reference evidence="5" key="1">
    <citation type="submission" date="2025-08" db="UniProtKB">
        <authorList>
            <consortium name="Ensembl"/>
        </authorList>
    </citation>
    <scope>IDENTIFICATION</scope>
</reference>
<dbReference type="Gene3D" id="2.60.120.200">
    <property type="match status" value="1"/>
</dbReference>
<dbReference type="OrthoDB" id="6251307at2759"/>
<dbReference type="SUPFAM" id="SSF49899">
    <property type="entry name" value="Concanavalin A-like lectins/glucanases"/>
    <property type="match status" value="1"/>
</dbReference>
<dbReference type="InterPro" id="IPR001079">
    <property type="entry name" value="Galectin_CRD"/>
</dbReference>
<dbReference type="AlphaFoldDB" id="A0A8C7E794"/>
<dbReference type="GO" id="GO:0030246">
    <property type="term" value="F:carbohydrate binding"/>
    <property type="evidence" value="ECO:0007669"/>
    <property type="project" value="UniProtKB-UniRule"/>
</dbReference>
<proteinExistence type="predicted"/>
<dbReference type="Pfam" id="PF00337">
    <property type="entry name" value="Gal-bind_lectin"/>
    <property type="match status" value="1"/>
</dbReference>
<dbReference type="CDD" id="cd00070">
    <property type="entry name" value="GLECT"/>
    <property type="match status" value="1"/>
</dbReference>
<evidence type="ECO:0000313" key="6">
    <source>
        <dbReference type="Proteomes" id="UP000694559"/>
    </source>
</evidence>
<dbReference type="GeneTree" id="ENSGT00940000160378"/>
<dbReference type="Proteomes" id="UP000694559">
    <property type="component" value="Unplaced"/>
</dbReference>
<dbReference type="OMA" id="CIPYNAC"/>
<evidence type="ECO:0000256" key="3">
    <source>
        <dbReference type="RuleBase" id="RU102079"/>
    </source>
</evidence>
<protein>
    <recommendedName>
        <fullName evidence="3">Galectin</fullName>
    </recommendedName>
</protein>
<dbReference type="InterPro" id="IPR044156">
    <property type="entry name" value="Galectin-like"/>
</dbReference>
<keyword evidence="6" id="KW-1185">Reference proteome</keyword>
<keyword evidence="1 3" id="KW-0430">Lectin</keyword>
<dbReference type="PANTHER" id="PTHR11346:SF32">
    <property type="entry name" value="GALECTIN-4"/>
    <property type="match status" value="1"/>
</dbReference>
<dbReference type="Ensembl" id="ENSNNAT00000030437.1">
    <property type="protein sequence ID" value="ENSNNAP00000029020.1"/>
    <property type="gene ID" value="ENSNNAG00000018636.1"/>
</dbReference>
<dbReference type="SMART" id="SM00276">
    <property type="entry name" value="GLECT"/>
    <property type="match status" value="1"/>
</dbReference>
<keyword evidence="2" id="KW-0677">Repeat</keyword>
<evidence type="ECO:0000259" key="4">
    <source>
        <dbReference type="PROSITE" id="PS51304"/>
    </source>
</evidence>
<evidence type="ECO:0000313" key="5">
    <source>
        <dbReference type="Ensembl" id="ENSNNAP00000029020.1"/>
    </source>
</evidence>
<dbReference type="PROSITE" id="PS51304">
    <property type="entry name" value="GALECTIN"/>
    <property type="match status" value="1"/>
</dbReference>
<dbReference type="PANTHER" id="PTHR11346">
    <property type="entry name" value="GALECTIN"/>
    <property type="match status" value="1"/>
</dbReference>
<name>A0A8C7E794_NAJNA</name>
<dbReference type="SMART" id="SM00908">
    <property type="entry name" value="Gal-bind_lectin"/>
    <property type="match status" value="1"/>
</dbReference>